<feature type="compositionally biased region" description="Polar residues" evidence="1">
    <location>
        <begin position="232"/>
        <end position="244"/>
    </location>
</feature>
<dbReference type="VEuPathDB" id="TriTrypDB:LtaPh_3107100"/>
<name>A0A640KPR9_LEITA</name>
<sequence length="326" mass="35101">MGGLGGRRVRRPPTLSDYLPMRYGCWRSCFRDEATPSASGYDDSVLGWFIAFTHAPCPFNFCSGFPPHVIGTRDLFLRTQTHTAAMSQLYSAGADTTGEAYVDIRVCDLIIQQSKIPKGVGSDFQIDGLYVVLRCQGEVRRTSCLWPSASGACSTELQRSAVPLAGAAGAYEEQSEEDLVWSELFRFIVPPALPLTSSATSRGGPHSPPSADGGNSQGGFCAPGTPPMHSAAAQQQSPGCGNSTIATETEINNAPLLHPAIELELWRSTRLSENLLGQYTYHVPMELMQSGYPLGNLDAVVERVVLLHTKEAPSIMGNLYGWNGIG</sequence>
<dbReference type="OrthoDB" id="265702at2759"/>
<gene>
    <name evidence="2" type="ORF">LtaPh_3107100</name>
</gene>
<keyword evidence="3" id="KW-1185">Reference proteome</keyword>
<evidence type="ECO:0000256" key="1">
    <source>
        <dbReference type="SAM" id="MobiDB-lite"/>
    </source>
</evidence>
<organism evidence="2 3">
    <name type="scientific">Leishmania tarentolae</name>
    <name type="common">Sauroleishmania tarentolae</name>
    <dbReference type="NCBI Taxonomy" id="5689"/>
    <lineage>
        <taxon>Eukaryota</taxon>
        <taxon>Discoba</taxon>
        <taxon>Euglenozoa</taxon>
        <taxon>Kinetoplastea</taxon>
        <taxon>Metakinetoplastina</taxon>
        <taxon>Trypanosomatida</taxon>
        <taxon>Trypanosomatidae</taxon>
        <taxon>Leishmaniinae</taxon>
        <taxon>Leishmania</taxon>
        <taxon>lizard Leishmania</taxon>
    </lineage>
</organism>
<dbReference type="AlphaFoldDB" id="A0A640KPR9"/>
<comment type="caution">
    <text evidence="2">The sequence shown here is derived from an EMBL/GenBank/DDBJ whole genome shotgun (WGS) entry which is preliminary data.</text>
</comment>
<proteinExistence type="predicted"/>
<evidence type="ECO:0000313" key="3">
    <source>
        <dbReference type="Proteomes" id="UP000419144"/>
    </source>
</evidence>
<dbReference type="EMBL" id="BLBS01000045">
    <property type="protein sequence ID" value="GET91065.1"/>
    <property type="molecule type" value="Genomic_DNA"/>
</dbReference>
<accession>A0A640KPR9</accession>
<feature type="region of interest" description="Disordered" evidence="1">
    <location>
        <begin position="197"/>
        <end position="244"/>
    </location>
</feature>
<protein>
    <submittedName>
        <fullName evidence="2">Uncharacterized protein</fullName>
    </submittedName>
</protein>
<dbReference type="Proteomes" id="UP000419144">
    <property type="component" value="Unassembled WGS sequence"/>
</dbReference>
<reference evidence="2" key="1">
    <citation type="submission" date="2019-11" db="EMBL/GenBank/DDBJ databases">
        <title>Leishmania tarentolae CDS.</title>
        <authorList>
            <person name="Goto Y."/>
            <person name="Yamagishi J."/>
        </authorList>
    </citation>
    <scope>NUCLEOTIDE SEQUENCE [LARGE SCALE GENOMIC DNA]</scope>
    <source>
        <strain evidence="2">Parrot Tar II</strain>
    </source>
</reference>
<evidence type="ECO:0000313" key="2">
    <source>
        <dbReference type="EMBL" id="GET91065.1"/>
    </source>
</evidence>